<dbReference type="AlphaFoldDB" id="A0A392NZL4"/>
<reference evidence="1 2" key="1">
    <citation type="journal article" date="2018" name="Front. Plant Sci.">
        <title>Red Clover (Trifolium pratense) and Zigzag Clover (T. medium) - A Picture of Genomic Similarities and Differences.</title>
        <authorList>
            <person name="Dluhosova J."/>
            <person name="Istvanek J."/>
            <person name="Nedelnik J."/>
            <person name="Repkova J."/>
        </authorList>
    </citation>
    <scope>NUCLEOTIDE SEQUENCE [LARGE SCALE GENOMIC DNA]</scope>
    <source>
        <strain evidence="2">cv. 10/8</strain>
        <tissue evidence="1">Leaf</tissue>
    </source>
</reference>
<feature type="non-terminal residue" evidence="1">
    <location>
        <position position="1"/>
    </location>
</feature>
<evidence type="ECO:0000313" key="1">
    <source>
        <dbReference type="EMBL" id="MCI05233.1"/>
    </source>
</evidence>
<dbReference type="Proteomes" id="UP000265520">
    <property type="component" value="Unassembled WGS sequence"/>
</dbReference>
<gene>
    <name evidence="1" type="ORF">A2U01_0026283</name>
</gene>
<protein>
    <submittedName>
        <fullName evidence="1">Uncharacterized protein</fullName>
    </submittedName>
</protein>
<dbReference type="EMBL" id="LXQA010057988">
    <property type="protein sequence ID" value="MCI05233.1"/>
    <property type="molecule type" value="Genomic_DNA"/>
</dbReference>
<proteinExistence type="predicted"/>
<evidence type="ECO:0000313" key="2">
    <source>
        <dbReference type="Proteomes" id="UP000265520"/>
    </source>
</evidence>
<name>A0A392NZL4_9FABA</name>
<keyword evidence="2" id="KW-1185">Reference proteome</keyword>
<sequence>SQTLFPEVFVPDENENWGEISRGQKNINHLILQLVGYCPLQLTFPKSPHILDLVCFFVNRTSDERTTLFQDAFHVVLDIITATPTQPQQQFKLKRCALRLLTAGVTIKVKLPEDKDNTGFSTLSCFCLVWNSLCHILFWLCNIFVVKGQENYCGSCEDEQPGTDGAFPGNSIRS</sequence>
<organism evidence="1 2">
    <name type="scientific">Trifolium medium</name>
    <dbReference type="NCBI Taxonomy" id="97028"/>
    <lineage>
        <taxon>Eukaryota</taxon>
        <taxon>Viridiplantae</taxon>
        <taxon>Streptophyta</taxon>
        <taxon>Embryophyta</taxon>
        <taxon>Tracheophyta</taxon>
        <taxon>Spermatophyta</taxon>
        <taxon>Magnoliopsida</taxon>
        <taxon>eudicotyledons</taxon>
        <taxon>Gunneridae</taxon>
        <taxon>Pentapetalae</taxon>
        <taxon>rosids</taxon>
        <taxon>fabids</taxon>
        <taxon>Fabales</taxon>
        <taxon>Fabaceae</taxon>
        <taxon>Papilionoideae</taxon>
        <taxon>50 kb inversion clade</taxon>
        <taxon>NPAAA clade</taxon>
        <taxon>Hologalegina</taxon>
        <taxon>IRL clade</taxon>
        <taxon>Trifolieae</taxon>
        <taxon>Trifolium</taxon>
    </lineage>
</organism>
<comment type="caution">
    <text evidence="1">The sequence shown here is derived from an EMBL/GenBank/DDBJ whole genome shotgun (WGS) entry which is preliminary data.</text>
</comment>
<accession>A0A392NZL4</accession>